<evidence type="ECO:0000313" key="2">
    <source>
        <dbReference type="EMBL" id="MCA9755972.1"/>
    </source>
</evidence>
<keyword evidence="1" id="KW-0732">Signal</keyword>
<evidence type="ECO:0000313" key="3">
    <source>
        <dbReference type="Proteomes" id="UP000739538"/>
    </source>
</evidence>
<evidence type="ECO:0000256" key="1">
    <source>
        <dbReference type="SAM" id="SignalP"/>
    </source>
</evidence>
<feature type="chain" id="PRO_5037855229" description="Porin" evidence="1">
    <location>
        <begin position="21"/>
        <end position="430"/>
    </location>
</feature>
<proteinExistence type="predicted"/>
<dbReference type="SUPFAM" id="SSF56935">
    <property type="entry name" value="Porins"/>
    <property type="match status" value="1"/>
</dbReference>
<accession>A0A956NB78</accession>
<evidence type="ECO:0008006" key="4">
    <source>
        <dbReference type="Google" id="ProtNLM"/>
    </source>
</evidence>
<dbReference type="Gene3D" id="2.40.160.10">
    <property type="entry name" value="Porin"/>
    <property type="match status" value="1"/>
</dbReference>
<reference evidence="2" key="1">
    <citation type="submission" date="2020-04" db="EMBL/GenBank/DDBJ databases">
        <authorList>
            <person name="Zhang T."/>
        </authorList>
    </citation>
    <scope>NUCLEOTIDE SEQUENCE</scope>
    <source>
        <strain evidence="2">HKST-UBA02</strain>
    </source>
</reference>
<protein>
    <recommendedName>
        <fullName evidence="4">Porin</fullName>
    </recommendedName>
</protein>
<sequence length="430" mass="47568">MAAHRVALTLAVGVPLGLLAAGSSPTPVLSHPRVAIYGDVLYSRFDYGPDQRSGEFGAPDDSRATFDVPFFVVEVEHEFRDDLELEVEVEVEHGGTGSALELEYEEFGEYEVEVEKGGEVVIEQIHLTKSWSRAWNLRAGRFITAVGLLNRSHEPTDFLTTIRTEAEVSLIPTTWNETGIELFGRAGRFSYRAQVVNGLDSTGFDSKYFIVGGAQTRFEDVRATDLALVGRIDVAATRDVSVGGSAYWGNTTGNRPKPDMEGIDAHLTLFDAHAQIARGPYHVRALYLRGDLENADLVSAKNGRLSSNLQVPRTPVAESAFGWYVEVGYDIAPLVGSEGDWRLLPFVQLSGYDSMAEVPDGTFDVPRFDRSLLTVGAAYFPHENVVLKADWSHRTFGDDRINDEDTIRFDLGFKAELFREDSDPARHSTR</sequence>
<comment type="caution">
    <text evidence="2">The sequence shown here is derived from an EMBL/GenBank/DDBJ whole genome shotgun (WGS) entry which is preliminary data.</text>
</comment>
<dbReference type="Proteomes" id="UP000739538">
    <property type="component" value="Unassembled WGS sequence"/>
</dbReference>
<name>A0A956NB78_UNCEI</name>
<reference evidence="2" key="2">
    <citation type="journal article" date="2021" name="Microbiome">
        <title>Successional dynamics and alternative stable states in a saline activated sludge microbial community over 9 years.</title>
        <authorList>
            <person name="Wang Y."/>
            <person name="Ye J."/>
            <person name="Ju F."/>
            <person name="Liu L."/>
            <person name="Boyd J.A."/>
            <person name="Deng Y."/>
            <person name="Parks D.H."/>
            <person name="Jiang X."/>
            <person name="Yin X."/>
            <person name="Woodcroft B.J."/>
            <person name="Tyson G.W."/>
            <person name="Hugenholtz P."/>
            <person name="Polz M.F."/>
            <person name="Zhang T."/>
        </authorList>
    </citation>
    <scope>NUCLEOTIDE SEQUENCE</scope>
    <source>
        <strain evidence="2">HKST-UBA02</strain>
    </source>
</reference>
<gene>
    <name evidence="2" type="ORF">KDA27_09235</name>
</gene>
<feature type="signal peptide" evidence="1">
    <location>
        <begin position="1"/>
        <end position="20"/>
    </location>
</feature>
<dbReference type="InterPro" id="IPR023614">
    <property type="entry name" value="Porin_dom_sf"/>
</dbReference>
<organism evidence="2 3">
    <name type="scientific">Eiseniibacteriota bacterium</name>
    <dbReference type="NCBI Taxonomy" id="2212470"/>
    <lineage>
        <taxon>Bacteria</taxon>
        <taxon>Candidatus Eiseniibacteriota</taxon>
    </lineage>
</organism>
<dbReference type="EMBL" id="JAGQHS010000037">
    <property type="protein sequence ID" value="MCA9755972.1"/>
    <property type="molecule type" value="Genomic_DNA"/>
</dbReference>
<dbReference type="AlphaFoldDB" id="A0A956NB78"/>